<dbReference type="Proteomes" id="UP000634660">
    <property type="component" value="Unassembled WGS sequence"/>
</dbReference>
<name>A0A918V900_9ACTN</name>
<reference evidence="2" key="1">
    <citation type="journal article" date="2014" name="Int. J. Syst. Evol. Microbiol.">
        <title>Complete genome sequence of Corynebacterium casei LMG S-19264T (=DSM 44701T), isolated from a smear-ripened cheese.</title>
        <authorList>
            <consortium name="US DOE Joint Genome Institute (JGI-PGF)"/>
            <person name="Walter F."/>
            <person name="Albersmeier A."/>
            <person name="Kalinowski J."/>
            <person name="Ruckert C."/>
        </authorList>
    </citation>
    <scope>NUCLEOTIDE SEQUENCE</scope>
    <source>
        <strain evidence="2">JCM 4834</strain>
    </source>
</reference>
<feature type="compositionally biased region" description="Gly residues" evidence="1">
    <location>
        <begin position="46"/>
        <end position="56"/>
    </location>
</feature>
<comment type="caution">
    <text evidence="2">The sequence shown here is derived from an EMBL/GenBank/DDBJ whole genome shotgun (WGS) entry which is preliminary data.</text>
</comment>
<evidence type="ECO:0000256" key="1">
    <source>
        <dbReference type="SAM" id="MobiDB-lite"/>
    </source>
</evidence>
<evidence type="ECO:0000313" key="2">
    <source>
        <dbReference type="EMBL" id="GGZ81470.1"/>
    </source>
</evidence>
<feature type="region of interest" description="Disordered" evidence="1">
    <location>
        <begin position="1"/>
        <end position="127"/>
    </location>
</feature>
<dbReference type="EMBL" id="BMVX01000019">
    <property type="protein sequence ID" value="GGZ81470.1"/>
    <property type="molecule type" value="Genomic_DNA"/>
</dbReference>
<evidence type="ECO:0000313" key="3">
    <source>
        <dbReference type="Proteomes" id="UP000634660"/>
    </source>
</evidence>
<feature type="compositionally biased region" description="Low complexity" evidence="1">
    <location>
        <begin position="17"/>
        <end position="45"/>
    </location>
</feature>
<organism evidence="2 3">
    <name type="scientific">Streptomyces subrutilus</name>
    <dbReference type="NCBI Taxonomy" id="36818"/>
    <lineage>
        <taxon>Bacteria</taxon>
        <taxon>Bacillati</taxon>
        <taxon>Actinomycetota</taxon>
        <taxon>Actinomycetes</taxon>
        <taxon>Kitasatosporales</taxon>
        <taxon>Streptomycetaceae</taxon>
        <taxon>Streptomyces</taxon>
    </lineage>
</organism>
<gene>
    <name evidence="2" type="ORF">GCM10010371_46220</name>
</gene>
<reference evidence="2" key="2">
    <citation type="submission" date="2020-09" db="EMBL/GenBank/DDBJ databases">
        <authorList>
            <person name="Sun Q."/>
            <person name="Ohkuma M."/>
        </authorList>
    </citation>
    <scope>NUCLEOTIDE SEQUENCE</scope>
    <source>
        <strain evidence="2">JCM 4834</strain>
    </source>
</reference>
<sequence>MDQRWTPRRRSCGQAFPVARAEPVRRPGPVAPRLPRRVPANPRRGTGPGGTAGRGAGEYRPGAAYGRVVGRYSSHEGGPVHTRTGATADQPDPDPKPGADPDPKPGADRPAQVPPAAERVKGRGTGASRDVVHRYGVLNALLEGGVDRDRIEVFHDVEDGGVHWVVTLDGGRAAILTDDTEEHVVHMEGPWPYKAVFLGPDGVRTRINHSIGVLTDRIVDWYARATGGGA</sequence>
<accession>A0A918V900</accession>
<protein>
    <submittedName>
        <fullName evidence="2">Uncharacterized protein</fullName>
    </submittedName>
</protein>
<dbReference type="AlphaFoldDB" id="A0A918V900"/>
<proteinExistence type="predicted"/>
<feature type="compositionally biased region" description="Basic and acidic residues" evidence="1">
    <location>
        <begin position="93"/>
        <end position="107"/>
    </location>
</feature>
<feature type="compositionally biased region" description="Basic residues" evidence="1">
    <location>
        <begin position="1"/>
        <end position="11"/>
    </location>
</feature>